<dbReference type="PANTHER" id="PTHR30572">
    <property type="entry name" value="MEMBRANE COMPONENT OF TRANSPORTER-RELATED"/>
    <property type="match status" value="1"/>
</dbReference>
<evidence type="ECO:0000256" key="3">
    <source>
        <dbReference type="ARBA" id="ARBA00022692"/>
    </source>
</evidence>
<dbReference type="EnsemblBacteria" id="ABF42501">
    <property type="protein sequence ID" value="ABF42501"/>
    <property type="gene ID" value="Acid345_3500"/>
</dbReference>
<dbReference type="eggNOG" id="COG0577">
    <property type="taxonomic scope" value="Bacteria"/>
</dbReference>
<comment type="subcellular location">
    <subcellularLocation>
        <location evidence="1">Cell membrane</location>
        <topology evidence="1">Multi-pass membrane protein</topology>
    </subcellularLocation>
</comment>
<feature type="transmembrane region" description="Helical" evidence="7">
    <location>
        <begin position="744"/>
        <end position="770"/>
    </location>
</feature>
<feature type="domain" description="ABC3 transporter permease C-terminal" evidence="8">
    <location>
        <begin position="290"/>
        <end position="407"/>
    </location>
</feature>
<dbReference type="InterPro" id="IPR017800">
    <property type="entry name" value="ADOP"/>
</dbReference>
<sequence>MSILLKDIRVALRMLAAAPAFTLTAVLSLAIGIGVNTTIFSIVDGLLLRPLPYKDAERLVILWNRSPGLGITEDWFSTAQYFDIKNGHHGFEQVAIAIGANYNLTGSGEPERLGAIRVSSNLLPMLGQQAALGRTFAADEDVPGRTATAVLSYGTWTRRFGSDPAVLGKKVMLNGAPYEIVGVMPRSFSLPREVMPTLDGAEQAEILLPLPLPANAAQNRDHEDYNIVGKLKRGVSVEQAQAEMDTITARLRHEFPEAYPPNGGLTFGIVPLLEQVVGNVRHTLYLLLGAVAFVLLIACVNVANLQLSRAVARKKEFAVRTALGATPVRILRQLLTEGVMLALGGGSLGVLVASIALRCVRLLGPQSVPRLSDIEIGVPALLFTFTVSILSAILFGLAPALRVSRLDVQMAMQDNSRTSAGVSAIWGKGDSLRRFLVIGEIALCTVVLIGAGLLIRSFARVRDVDPGFNARNVLTLELTMTGERYKDKFAVLGAYHDLWQRLETLPGLGAAGAVTSLPLSQMFAWGPITVEGRVPPSGEKFINADIRMVNGHYFQAMEIPLHAGRLFNDGDALDKPSVAIVDDYMAQQLWPNQDPVGKRLHLGGIGETDSPWITVVGVIGRVKQYTLDSDARIAFYLPQTQYVTRAMNVVLRSNNDPSTLAGAVKQQIHELDPDLPLYNVTTMQQRLEKSLARRRFVMLVLGVFAAISFGLAVIGIYGLVAYLVGQGSRELGIRLALGASRANIMNLIVRGGLVLAVSGVGIGVIGALVVGRLMRSLLYGVGSVDIATFVAVPVLLTCTAFVASVIPARRASRIDPTASLRCE</sequence>
<reference evidence="10 11" key="1">
    <citation type="journal article" date="2009" name="Appl. Environ. Microbiol.">
        <title>Three genomes from the phylum Acidobacteria provide insight into the lifestyles of these microorganisms in soils.</title>
        <authorList>
            <person name="Ward N.L."/>
            <person name="Challacombe J.F."/>
            <person name="Janssen P.H."/>
            <person name="Henrissat B."/>
            <person name="Coutinho P.M."/>
            <person name="Wu M."/>
            <person name="Xie G."/>
            <person name="Haft D.H."/>
            <person name="Sait M."/>
            <person name="Badger J."/>
            <person name="Barabote R.D."/>
            <person name="Bradley B."/>
            <person name="Brettin T.S."/>
            <person name="Brinkac L.M."/>
            <person name="Bruce D."/>
            <person name="Creasy T."/>
            <person name="Daugherty S.C."/>
            <person name="Davidsen T.M."/>
            <person name="DeBoy R.T."/>
            <person name="Detter J.C."/>
            <person name="Dodson R.J."/>
            <person name="Durkin A.S."/>
            <person name="Ganapathy A."/>
            <person name="Gwinn-Giglio M."/>
            <person name="Han C.S."/>
            <person name="Khouri H."/>
            <person name="Kiss H."/>
            <person name="Kothari S.P."/>
            <person name="Madupu R."/>
            <person name="Nelson K.E."/>
            <person name="Nelson W.C."/>
            <person name="Paulsen I."/>
            <person name="Penn K."/>
            <person name="Ren Q."/>
            <person name="Rosovitz M.J."/>
            <person name="Selengut J.D."/>
            <person name="Shrivastava S."/>
            <person name="Sullivan S.A."/>
            <person name="Tapia R."/>
            <person name="Thompson L.S."/>
            <person name="Watkins K.L."/>
            <person name="Yang Q."/>
            <person name="Yu C."/>
            <person name="Zafar N."/>
            <person name="Zhou L."/>
            <person name="Kuske C.R."/>
        </authorList>
    </citation>
    <scope>NUCLEOTIDE SEQUENCE [LARGE SCALE GENOMIC DNA]</scope>
    <source>
        <strain evidence="10 11">Ellin345</strain>
    </source>
</reference>
<dbReference type="Proteomes" id="UP000002432">
    <property type="component" value="Chromosome"/>
</dbReference>
<dbReference type="HOGENOM" id="CLU_009433_1_0_0"/>
<dbReference type="InterPro" id="IPR003838">
    <property type="entry name" value="ABC3_permease_C"/>
</dbReference>
<evidence type="ECO:0000256" key="2">
    <source>
        <dbReference type="ARBA" id="ARBA00022475"/>
    </source>
</evidence>
<feature type="transmembrane region" description="Helical" evidence="7">
    <location>
        <begin position="777"/>
        <end position="806"/>
    </location>
</feature>
<feature type="transmembrane region" description="Helical" evidence="7">
    <location>
        <begin position="376"/>
        <end position="398"/>
    </location>
</feature>
<accession>Q1IKU9</accession>
<keyword evidence="4 7" id="KW-1133">Transmembrane helix</keyword>
<evidence type="ECO:0000256" key="7">
    <source>
        <dbReference type="SAM" id="Phobius"/>
    </source>
</evidence>
<dbReference type="PANTHER" id="PTHR30572:SF4">
    <property type="entry name" value="ABC TRANSPORTER PERMEASE YTRF"/>
    <property type="match status" value="1"/>
</dbReference>
<dbReference type="InterPro" id="IPR050250">
    <property type="entry name" value="Macrolide_Exporter_MacB"/>
</dbReference>
<dbReference type="OrthoDB" id="101889at2"/>
<comment type="similarity">
    <text evidence="6">Belongs to the ABC-4 integral membrane protein family.</text>
</comment>
<evidence type="ECO:0000256" key="5">
    <source>
        <dbReference type="ARBA" id="ARBA00023136"/>
    </source>
</evidence>
<evidence type="ECO:0000259" key="8">
    <source>
        <dbReference type="Pfam" id="PF02687"/>
    </source>
</evidence>
<evidence type="ECO:0000313" key="11">
    <source>
        <dbReference type="Proteomes" id="UP000002432"/>
    </source>
</evidence>
<evidence type="ECO:0000256" key="6">
    <source>
        <dbReference type="ARBA" id="ARBA00038076"/>
    </source>
</evidence>
<dbReference type="RefSeq" id="WP_011524300.1">
    <property type="nucleotide sequence ID" value="NC_008009.1"/>
</dbReference>
<evidence type="ECO:0000256" key="1">
    <source>
        <dbReference type="ARBA" id="ARBA00004651"/>
    </source>
</evidence>
<feature type="domain" description="MacB-like periplasmic core" evidence="9">
    <location>
        <begin position="22"/>
        <end position="246"/>
    </location>
</feature>
<dbReference type="Pfam" id="PF12704">
    <property type="entry name" value="MacB_PCD"/>
    <property type="match status" value="2"/>
</dbReference>
<feature type="transmembrane region" description="Helical" evidence="7">
    <location>
        <begin position="284"/>
        <end position="305"/>
    </location>
</feature>
<feature type="transmembrane region" description="Helical" evidence="7">
    <location>
        <begin position="341"/>
        <end position="364"/>
    </location>
</feature>
<proteinExistence type="inferred from homology"/>
<organism evidence="10 11">
    <name type="scientific">Koribacter versatilis (strain Ellin345)</name>
    <dbReference type="NCBI Taxonomy" id="204669"/>
    <lineage>
        <taxon>Bacteria</taxon>
        <taxon>Pseudomonadati</taxon>
        <taxon>Acidobacteriota</taxon>
        <taxon>Terriglobia</taxon>
        <taxon>Terriglobales</taxon>
        <taxon>Candidatus Korobacteraceae</taxon>
        <taxon>Candidatus Korobacter</taxon>
    </lineage>
</organism>
<dbReference type="NCBIfam" id="TIGR03434">
    <property type="entry name" value="ADOP"/>
    <property type="match status" value="1"/>
</dbReference>
<feature type="transmembrane region" description="Helical" evidence="7">
    <location>
        <begin position="435"/>
        <end position="455"/>
    </location>
</feature>
<feature type="domain" description="MacB-like periplasmic core" evidence="9">
    <location>
        <begin position="543"/>
        <end position="666"/>
    </location>
</feature>
<evidence type="ECO:0000313" key="10">
    <source>
        <dbReference type="EMBL" id="ABF42501.1"/>
    </source>
</evidence>
<keyword evidence="2" id="KW-1003">Cell membrane</keyword>
<dbReference type="STRING" id="204669.Acid345_3500"/>
<evidence type="ECO:0000256" key="4">
    <source>
        <dbReference type="ARBA" id="ARBA00022989"/>
    </source>
</evidence>
<dbReference type="GO" id="GO:0022857">
    <property type="term" value="F:transmembrane transporter activity"/>
    <property type="evidence" value="ECO:0007669"/>
    <property type="project" value="TreeGrafter"/>
</dbReference>
<keyword evidence="11" id="KW-1185">Reference proteome</keyword>
<feature type="transmembrane region" description="Helical" evidence="7">
    <location>
        <begin position="696"/>
        <end position="724"/>
    </location>
</feature>
<feature type="domain" description="ABC3 transporter permease C-terminal" evidence="8">
    <location>
        <begin position="703"/>
        <end position="816"/>
    </location>
</feature>
<name>Q1IKU9_KORVE</name>
<keyword evidence="5 7" id="KW-0472">Membrane</keyword>
<dbReference type="InterPro" id="IPR025857">
    <property type="entry name" value="MacB_PCD"/>
</dbReference>
<dbReference type="GO" id="GO:0005886">
    <property type="term" value="C:plasma membrane"/>
    <property type="evidence" value="ECO:0007669"/>
    <property type="project" value="UniProtKB-SubCell"/>
</dbReference>
<dbReference type="AlphaFoldDB" id="Q1IKU9"/>
<gene>
    <name evidence="10" type="ordered locus">Acid345_3500</name>
</gene>
<dbReference type="EMBL" id="CP000360">
    <property type="protein sequence ID" value="ABF42501.1"/>
    <property type="molecule type" value="Genomic_DNA"/>
</dbReference>
<keyword evidence="3 7" id="KW-0812">Transmembrane</keyword>
<evidence type="ECO:0000259" key="9">
    <source>
        <dbReference type="Pfam" id="PF12704"/>
    </source>
</evidence>
<dbReference type="Pfam" id="PF02687">
    <property type="entry name" value="FtsX"/>
    <property type="match status" value="2"/>
</dbReference>
<protein>
    <submittedName>
        <fullName evidence="10">ABC efflux pump, inner membrane subunit</fullName>
    </submittedName>
</protein>
<dbReference type="KEGG" id="aba:Acid345_3500"/>